<dbReference type="Pfam" id="PF00703">
    <property type="entry name" value="Glyco_hydro_2"/>
    <property type="match status" value="1"/>
</dbReference>
<keyword evidence="8" id="KW-1185">Reference proteome</keyword>
<evidence type="ECO:0000259" key="4">
    <source>
        <dbReference type="Pfam" id="PF00703"/>
    </source>
</evidence>
<proteinExistence type="inferred from homology"/>
<dbReference type="PANTHER" id="PTHR42732:SF1">
    <property type="entry name" value="BETA-MANNOSIDASE"/>
    <property type="match status" value="1"/>
</dbReference>
<name>A0ABQ1HRT1_9FLAO</name>
<dbReference type="EMBL" id="BMGA01000010">
    <property type="protein sequence ID" value="GGA87539.1"/>
    <property type="molecule type" value="Genomic_DNA"/>
</dbReference>
<dbReference type="InterPro" id="IPR036156">
    <property type="entry name" value="Beta-gal/glucu_dom_sf"/>
</dbReference>
<accession>A0ABQ1HRT1</accession>
<dbReference type="Gene3D" id="2.60.120.260">
    <property type="entry name" value="Galactose-binding domain-like"/>
    <property type="match status" value="1"/>
</dbReference>
<evidence type="ECO:0000313" key="8">
    <source>
        <dbReference type="Proteomes" id="UP000658793"/>
    </source>
</evidence>
<keyword evidence="2" id="KW-0378">Hydrolase</keyword>
<reference evidence="8" key="1">
    <citation type="journal article" date="2019" name="Int. J. Syst. Evol. Microbiol.">
        <title>The Global Catalogue of Microorganisms (GCM) 10K type strain sequencing project: providing services to taxonomists for standard genome sequencing and annotation.</title>
        <authorList>
            <consortium name="The Broad Institute Genomics Platform"/>
            <consortium name="The Broad Institute Genome Sequencing Center for Infectious Disease"/>
            <person name="Wu L."/>
            <person name="Ma J."/>
        </authorList>
    </citation>
    <scope>NUCLEOTIDE SEQUENCE [LARGE SCALE GENOMIC DNA]</scope>
    <source>
        <strain evidence="8">CGMCC 1.12811</strain>
    </source>
</reference>
<feature type="domain" description="Glycoside hydrolase family 2 catalytic" evidence="5">
    <location>
        <begin position="268"/>
        <end position="565"/>
    </location>
</feature>
<organism evidence="7 8">
    <name type="scientific">Flavobacterium palustre</name>
    <dbReference type="NCBI Taxonomy" id="1476463"/>
    <lineage>
        <taxon>Bacteria</taxon>
        <taxon>Pseudomonadati</taxon>
        <taxon>Bacteroidota</taxon>
        <taxon>Flavobacteriia</taxon>
        <taxon>Flavobacteriales</taxon>
        <taxon>Flavobacteriaceae</taxon>
        <taxon>Flavobacterium</taxon>
    </lineage>
</organism>
<dbReference type="InterPro" id="IPR006104">
    <property type="entry name" value="Glyco_hydro_2_N"/>
</dbReference>
<dbReference type="InterPro" id="IPR008979">
    <property type="entry name" value="Galactose-bd-like_sf"/>
</dbReference>
<feature type="domain" description="Glycoside hydrolase family 2 immunoglobulin-like beta-sandwich" evidence="4">
    <location>
        <begin position="175"/>
        <end position="265"/>
    </location>
</feature>
<evidence type="ECO:0000256" key="2">
    <source>
        <dbReference type="ARBA" id="ARBA00022801"/>
    </source>
</evidence>
<dbReference type="Gene3D" id="2.60.40.10">
    <property type="entry name" value="Immunoglobulins"/>
    <property type="match status" value="1"/>
</dbReference>
<keyword evidence="3" id="KW-0326">Glycosidase</keyword>
<dbReference type="SUPFAM" id="SSF49785">
    <property type="entry name" value="Galactose-binding domain-like"/>
    <property type="match status" value="1"/>
</dbReference>
<evidence type="ECO:0000313" key="7">
    <source>
        <dbReference type="EMBL" id="GGA87539.1"/>
    </source>
</evidence>
<dbReference type="Gene3D" id="3.20.20.80">
    <property type="entry name" value="Glycosidases"/>
    <property type="match status" value="1"/>
</dbReference>
<dbReference type="InterPro" id="IPR013783">
    <property type="entry name" value="Ig-like_fold"/>
</dbReference>
<dbReference type="RefSeq" id="WP_188495527.1">
    <property type="nucleotide sequence ID" value="NZ_BMGA01000010.1"/>
</dbReference>
<comment type="similarity">
    <text evidence="1">Belongs to the glycosyl hydrolase 2 family.</text>
</comment>
<dbReference type="InterPro" id="IPR006101">
    <property type="entry name" value="Glyco_hydro_2"/>
</dbReference>
<dbReference type="InterPro" id="IPR006102">
    <property type="entry name" value="Ig-like_GH2"/>
</dbReference>
<evidence type="ECO:0000259" key="5">
    <source>
        <dbReference type="Pfam" id="PF02836"/>
    </source>
</evidence>
<evidence type="ECO:0000256" key="1">
    <source>
        <dbReference type="ARBA" id="ARBA00007401"/>
    </source>
</evidence>
<evidence type="ECO:0000256" key="3">
    <source>
        <dbReference type="ARBA" id="ARBA00023295"/>
    </source>
</evidence>
<dbReference type="InterPro" id="IPR006103">
    <property type="entry name" value="Glyco_hydro_2_cat"/>
</dbReference>
<dbReference type="PANTHER" id="PTHR42732">
    <property type="entry name" value="BETA-GALACTOSIDASE"/>
    <property type="match status" value="1"/>
</dbReference>
<sequence>MTNIPARKQTSLNGKWQVIIDPYDVGIKSWKALYKDKKPVEKSDFYEYSFDGGPVFNVPGDINSQLPELKNYESTVWYKKTFVAQKQAGKRLFLYFDAANYITDVFLNSEKIGSHEGGFTPFQFEITDKIKDGENSIIVRVNNERQKDGVPATGYDWLNYGGITRDVRLVETPSVYIDDYFIQLEKGSKNIVSGYIKLAGVTSAQQVKVQIPEAKINLVLKTNAEGYAAIKFPAKLSLWNPKNPKLYQVKISCESDAVSEAIGFRSIETKGTDILLNGESVFLKGVNIHEEVPQRKGRAYSEEDALMLLTWAKELGCNFIRTSHYPHNENMVRMAERMGFMIWEEVPVFQSISFDKEPTQQLMNLQLKEILRRDKNRCGIITWSMANETPQGSKNRTQAISNMAMLCRSIDNTRLISAAFNNIKYVGNKVVIEDDLINSLDVIGINEYIGWYKPWFKSPSEIEWVSKYEKPVIMSEFGCEALYENHGAADVASSWSEEYMEQFYKDQITMLKRIPFLRGTCPWILADFQSPLRLHPTFQKGWNRKGLLSDKGEKKKAWFVLKEFYSKEKPLQN</sequence>
<protein>
    <submittedName>
        <fullName evidence="7">Beta-glucuronidase</fullName>
    </submittedName>
</protein>
<dbReference type="Pfam" id="PF02837">
    <property type="entry name" value="Glyco_hydro_2_N"/>
    <property type="match status" value="1"/>
</dbReference>
<evidence type="ECO:0000259" key="6">
    <source>
        <dbReference type="Pfam" id="PF02837"/>
    </source>
</evidence>
<gene>
    <name evidence="7" type="primary">uidA</name>
    <name evidence="7" type="ORF">GCM10008015_30240</name>
</gene>
<dbReference type="InterPro" id="IPR051913">
    <property type="entry name" value="GH2_Domain-Containing"/>
</dbReference>
<feature type="domain" description="Glycosyl hydrolases family 2 sugar binding" evidence="6">
    <location>
        <begin position="11"/>
        <end position="173"/>
    </location>
</feature>
<dbReference type="Pfam" id="PF02836">
    <property type="entry name" value="Glyco_hydro_2_C"/>
    <property type="match status" value="1"/>
</dbReference>
<dbReference type="SUPFAM" id="SSF49303">
    <property type="entry name" value="beta-Galactosidase/glucuronidase domain"/>
    <property type="match status" value="1"/>
</dbReference>
<dbReference type="PRINTS" id="PR00132">
    <property type="entry name" value="GLHYDRLASE2"/>
</dbReference>
<dbReference type="InterPro" id="IPR017853">
    <property type="entry name" value="GH"/>
</dbReference>
<comment type="caution">
    <text evidence="7">The sequence shown here is derived from an EMBL/GenBank/DDBJ whole genome shotgun (WGS) entry which is preliminary data.</text>
</comment>
<dbReference type="SUPFAM" id="SSF51445">
    <property type="entry name" value="(Trans)glycosidases"/>
    <property type="match status" value="1"/>
</dbReference>
<dbReference type="Proteomes" id="UP000658793">
    <property type="component" value="Unassembled WGS sequence"/>
</dbReference>